<evidence type="ECO:0000256" key="5">
    <source>
        <dbReference type="ARBA" id="ARBA00022989"/>
    </source>
</evidence>
<name>A0A6L2PKH0_COPFO</name>
<proteinExistence type="inferred from homology"/>
<evidence type="ECO:0000313" key="13">
    <source>
        <dbReference type="EMBL" id="GFG32854.1"/>
    </source>
</evidence>
<keyword evidence="5 11" id="KW-1133">Transmembrane helix</keyword>
<keyword evidence="7 9" id="KW-0325">Glycoprotein</keyword>
<comment type="function">
    <text evidence="9">Cell surface proteoglycan.</text>
</comment>
<dbReference type="GO" id="GO:0009986">
    <property type="term" value="C:cell surface"/>
    <property type="evidence" value="ECO:0007669"/>
    <property type="project" value="TreeGrafter"/>
</dbReference>
<evidence type="ECO:0000256" key="4">
    <source>
        <dbReference type="ARBA" id="ARBA00022974"/>
    </source>
</evidence>
<comment type="subcellular location">
    <subcellularLocation>
        <location evidence="1 9">Membrane</location>
        <topology evidence="1 9">Single-pass type I membrane protein</topology>
    </subcellularLocation>
</comment>
<dbReference type="PROSITE" id="PS00964">
    <property type="entry name" value="SYNDECAN"/>
    <property type="match status" value="1"/>
</dbReference>
<dbReference type="GO" id="GO:0016477">
    <property type="term" value="P:cell migration"/>
    <property type="evidence" value="ECO:0007669"/>
    <property type="project" value="TreeGrafter"/>
</dbReference>
<feature type="region of interest" description="Disordered" evidence="10">
    <location>
        <begin position="29"/>
        <end position="122"/>
    </location>
</feature>
<gene>
    <name evidence="13" type="ORF">Cfor_03852</name>
</gene>
<dbReference type="InParanoid" id="A0A6L2PKH0"/>
<dbReference type="PANTHER" id="PTHR10915:SF1">
    <property type="entry name" value="SYNDECAN"/>
    <property type="match status" value="1"/>
</dbReference>
<evidence type="ECO:0000313" key="14">
    <source>
        <dbReference type="Proteomes" id="UP000502823"/>
    </source>
</evidence>
<evidence type="ECO:0000256" key="7">
    <source>
        <dbReference type="ARBA" id="ARBA00023180"/>
    </source>
</evidence>
<keyword evidence="8 9" id="KW-0357">Heparan sulfate</keyword>
<reference evidence="14" key="1">
    <citation type="submission" date="2020-01" db="EMBL/GenBank/DDBJ databases">
        <title>Draft genome sequence of the Termite Coptotermes fromosanus.</title>
        <authorList>
            <person name="Itakura S."/>
            <person name="Yosikawa Y."/>
            <person name="Umezawa K."/>
        </authorList>
    </citation>
    <scope>NUCLEOTIDE SEQUENCE [LARGE SCALE GENOMIC DNA]</scope>
</reference>
<organism evidence="13 14">
    <name type="scientific">Coptotermes formosanus</name>
    <name type="common">Formosan subterranean termite</name>
    <dbReference type="NCBI Taxonomy" id="36987"/>
    <lineage>
        <taxon>Eukaryota</taxon>
        <taxon>Metazoa</taxon>
        <taxon>Ecdysozoa</taxon>
        <taxon>Arthropoda</taxon>
        <taxon>Hexapoda</taxon>
        <taxon>Insecta</taxon>
        <taxon>Pterygota</taxon>
        <taxon>Neoptera</taxon>
        <taxon>Polyneoptera</taxon>
        <taxon>Dictyoptera</taxon>
        <taxon>Blattodea</taxon>
        <taxon>Blattoidea</taxon>
        <taxon>Termitoidae</taxon>
        <taxon>Rhinotermitidae</taxon>
        <taxon>Coptotermes</taxon>
    </lineage>
</organism>
<dbReference type="Pfam" id="PF01034">
    <property type="entry name" value="Syndecan"/>
    <property type="match status" value="1"/>
</dbReference>
<feature type="transmembrane region" description="Helical" evidence="11">
    <location>
        <begin position="159"/>
        <end position="186"/>
    </location>
</feature>
<feature type="region of interest" description="Disordered" evidence="10">
    <location>
        <begin position="195"/>
        <end position="220"/>
    </location>
</feature>
<dbReference type="GO" id="GO:0016020">
    <property type="term" value="C:membrane"/>
    <property type="evidence" value="ECO:0007669"/>
    <property type="project" value="UniProtKB-SubCell"/>
</dbReference>
<dbReference type="EMBL" id="BLKM01008221">
    <property type="protein sequence ID" value="GFG32854.1"/>
    <property type="molecule type" value="Genomic_DNA"/>
</dbReference>
<feature type="domain" description="Neurexin/syndecan/glycophorin C" evidence="12">
    <location>
        <begin position="185"/>
        <end position="203"/>
    </location>
</feature>
<evidence type="ECO:0000256" key="3">
    <source>
        <dbReference type="ARBA" id="ARBA00022692"/>
    </source>
</evidence>
<keyword evidence="3 9" id="KW-0812">Transmembrane</keyword>
<comment type="similarity">
    <text evidence="2 9">Belongs to the syndecan proteoglycan family.</text>
</comment>
<keyword evidence="4 9" id="KW-0654">Proteoglycan</keyword>
<accession>A0A6L2PKH0</accession>
<dbReference type="InterPro" id="IPR003585">
    <property type="entry name" value="Neurexin-like"/>
</dbReference>
<evidence type="ECO:0000256" key="1">
    <source>
        <dbReference type="ARBA" id="ARBA00004479"/>
    </source>
</evidence>
<dbReference type="Proteomes" id="UP000502823">
    <property type="component" value="Unassembled WGS sequence"/>
</dbReference>
<dbReference type="OrthoDB" id="10044468at2759"/>
<dbReference type="InterPro" id="IPR030479">
    <property type="entry name" value="Syndecan_CS"/>
</dbReference>
<dbReference type="SMART" id="SM00294">
    <property type="entry name" value="4.1m"/>
    <property type="match status" value="1"/>
</dbReference>
<dbReference type="InterPro" id="IPR001050">
    <property type="entry name" value="Syndecan"/>
</dbReference>
<dbReference type="PANTHER" id="PTHR10915">
    <property type="entry name" value="SYNDECAN"/>
    <property type="match status" value="1"/>
</dbReference>
<evidence type="ECO:0000259" key="12">
    <source>
        <dbReference type="SMART" id="SM00294"/>
    </source>
</evidence>
<dbReference type="InterPro" id="IPR027789">
    <property type="entry name" value="Syndecan/Neurexin_dom"/>
</dbReference>
<evidence type="ECO:0000256" key="10">
    <source>
        <dbReference type="SAM" id="MobiDB-lite"/>
    </source>
</evidence>
<evidence type="ECO:0000256" key="11">
    <source>
        <dbReference type="SAM" id="Phobius"/>
    </source>
</evidence>
<sequence>MDTTAECVNCGVLISTSSPYWSRDDIYIDDDGSLEGSGGGHREVKDDLESSGSGFGPDDEDAESGSGVIDAVPTPRLPVVEAPINRAEEPRVEAAPPSTPVEGGDNPPHVVPPPEDDNGDKTVGNDVYIMNTKTEERATSFFAQPGILADELLMVADILMYNLAAVIGGAVVGLLCAILVVMFVVYRMRKKDEGSYALDEPKRSPTVNSYTKNSNREFFA</sequence>
<keyword evidence="6 11" id="KW-0472">Membrane</keyword>
<evidence type="ECO:0000256" key="2">
    <source>
        <dbReference type="ARBA" id="ARBA00005343"/>
    </source>
</evidence>
<protein>
    <recommendedName>
        <fullName evidence="9">Syndecan</fullName>
    </recommendedName>
</protein>
<evidence type="ECO:0000256" key="6">
    <source>
        <dbReference type="ARBA" id="ARBA00023136"/>
    </source>
</evidence>
<evidence type="ECO:0000256" key="8">
    <source>
        <dbReference type="ARBA" id="ARBA00023207"/>
    </source>
</evidence>
<comment type="caution">
    <text evidence="13">The sequence shown here is derived from an EMBL/GenBank/DDBJ whole genome shotgun (WGS) entry which is preliminary data.</text>
</comment>
<dbReference type="AlphaFoldDB" id="A0A6L2PKH0"/>
<evidence type="ECO:0000256" key="9">
    <source>
        <dbReference type="RuleBase" id="RU000649"/>
    </source>
</evidence>
<keyword evidence="14" id="KW-1185">Reference proteome</keyword>